<evidence type="ECO:0000313" key="3">
    <source>
        <dbReference type="RefSeq" id="XP_029652239.1"/>
    </source>
</evidence>
<dbReference type="RefSeq" id="XP_036370165.1">
    <property type="nucleotide sequence ID" value="XM_036514272.1"/>
</dbReference>
<evidence type="ECO:0000313" key="4">
    <source>
        <dbReference type="RefSeq" id="XP_036370165.1"/>
    </source>
</evidence>
<dbReference type="KEGG" id="osn:115225419"/>
<accession>A0A6P7TK44</accession>
<sequence>MMETIKTEADAVSYLQEKGIIPKIKVCKNKKHYMLKKVRGRNIYWRCSHRGCMESVSVRKGTWLEGRTLPLRTVVLFLHSWVKELTSVQFCVEKLGMSHSTAVEYNCFVREICAEDLIRNPVKIGGPGKIVEMDETVFSRLKYNHGEILPEQWVYGGVCLETREVFLYAVPCRNRDTLEECIQKLILPGTTIYSDMWRAYSHIPEIDGYYFEHGTVNQSIAFVKLEDGTDIQQVESTQASIKEGIKRRRGTHPSMVDSYLCEFMWRRKYENCNLLDKLLECIANFRFS</sequence>
<dbReference type="RefSeq" id="XP_029652239.1">
    <property type="nucleotide sequence ID" value="XM_029796379.2"/>
</dbReference>
<feature type="domain" description="ISXO2-like transposase" evidence="1">
    <location>
        <begin position="123"/>
        <end position="268"/>
    </location>
</feature>
<dbReference type="PANTHER" id="PTHR47163:SF3">
    <property type="entry name" value="PROTEIN CBG18017"/>
    <property type="match status" value="1"/>
</dbReference>
<keyword evidence="2" id="KW-1185">Reference proteome</keyword>
<evidence type="ECO:0000313" key="2">
    <source>
        <dbReference type="Proteomes" id="UP000515154"/>
    </source>
</evidence>
<name>A0A6P7TK44_9MOLL</name>
<evidence type="ECO:0000259" key="1">
    <source>
        <dbReference type="SMART" id="SM01126"/>
    </source>
</evidence>
<protein>
    <submittedName>
        <fullName evidence="3 4">Uncharacterized protein LOC115225419</fullName>
    </submittedName>
</protein>
<dbReference type="Pfam" id="PF12762">
    <property type="entry name" value="DDE_Tnp_IS1595"/>
    <property type="match status" value="1"/>
</dbReference>
<dbReference type="Proteomes" id="UP000515154">
    <property type="component" value="Linkage group LG27"/>
</dbReference>
<proteinExistence type="predicted"/>
<dbReference type="SMART" id="SM01126">
    <property type="entry name" value="DDE_Tnp_IS1595"/>
    <property type="match status" value="1"/>
</dbReference>
<dbReference type="AlphaFoldDB" id="A0A6P7TK44"/>
<gene>
    <name evidence="3 4" type="primary">LOC115225419</name>
</gene>
<reference evidence="3 4" key="1">
    <citation type="submission" date="2025-08" db="UniProtKB">
        <authorList>
            <consortium name="RefSeq"/>
        </authorList>
    </citation>
    <scope>IDENTIFICATION</scope>
</reference>
<organism evidence="2 3">
    <name type="scientific">Octopus sinensis</name>
    <name type="common">East Asian common octopus</name>
    <dbReference type="NCBI Taxonomy" id="2607531"/>
    <lineage>
        <taxon>Eukaryota</taxon>
        <taxon>Metazoa</taxon>
        <taxon>Spiralia</taxon>
        <taxon>Lophotrochozoa</taxon>
        <taxon>Mollusca</taxon>
        <taxon>Cephalopoda</taxon>
        <taxon>Coleoidea</taxon>
        <taxon>Octopodiformes</taxon>
        <taxon>Octopoda</taxon>
        <taxon>Incirrata</taxon>
        <taxon>Octopodidae</taxon>
        <taxon>Octopus</taxon>
    </lineage>
</organism>
<dbReference type="InterPro" id="IPR024445">
    <property type="entry name" value="Tnp_ISXO2-like"/>
</dbReference>
<dbReference type="PANTHER" id="PTHR47163">
    <property type="entry name" value="DDE_TNP_IS1595 DOMAIN-CONTAINING PROTEIN"/>
    <property type="match status" value="1"/>
</dbReference>
<dbReference type="InterPro" id="IPR053164">
    <property type="entry name" value="IS1016-like_transposase"/>
</dbReference>